<dbReference type="InterPro" id="IPR045338">
    <property type="entry name" value="DUF6535"/>
</dbReference>
<keyword evidence="1" id="KW-0472">Membrane</keyword>
<organism evidence="3 4">
    <name type="scientific">Phlebiopsis gigantea (strain 11061_1 CR5-6)</name>
    <name type="common">White-rot fungus</name>
    <name type="synonym">Peniophora gigantea</name>
    <dbReference type="NCBI Taxonomy" id="745531"/>
    <lineage>
        <taxon>Eukaryota</taxon>
        <taxon>Fungi</taxon>
        <taxon>Dikarya</taxon>
        <taxon>Basidiomycota</taxon>
        <taxon>Agaricomycotina</taxon>
        <taxon>Agaricomycetes</taxon>
        <taxon>Polyporales</taxon>
        <taxon>Phanerochaetaceae</taxon>
        <taxon>Phlebiopsis</taxon>
    </lineage>
</organism>
<keyword evidence="1" id="KW-1133">Transmembrane helix</keyword>
<dbReference type="EMBL" id="KN840477">
    <property type="protein sequence ID" value="KIP08575.1"/>
    <property type="molecule type" value="Genomic_DNA"/>
</dbReference>
<evidence type="ECO:0000313" key="3">
    <source>
        <dbReference type="EMBL" id="KIP08575.1"/>
    </source>
</evidence>
<evidence type="ECO:0000256" key="1">
    <source>
        <dbReference type="SAM" id="Phobius"/>
    </source>
</evidence>
<feature type="non-terminal residue" evidence="3">
    <location>
        <position position="1"/>
    </location>
</feature>
<dbReference type="HOGENOM" id="CLU_018688_2_1_1"/>
<feature type="transmembrane region" description="Helical" evidence="1">
    <location>
        <begin position="26"/>
        <end position="48"/>
    </location>
</feature>
<evidence type="ECO:0000313" key="4">
    <source>
        <dbReference type="Proteomes" id="UP000053257"/>
    </source>
</evidence>
<reference evidence="3 4" key="1">
    <citation type="journal article" date="2014" name="PLoS Genet.">
        <title>Analysis of the Phlebiopsis gigantea genome, transcriptome and secretome provides insight into its pioneer colonization strategies of wood.</title>
        <authorList>
            <person name="Hori C."/>
            <person name="Ishida T."/>
            <person name="Igarashi K."/>
            <person name="Samejima M."/>
            <person name="Suzuki H."/>
            <person name="Master E."/>
            <person name="Ferreira P."/>
            <person name="Ruiz-Duenas F.J."/>
            <person name="Held B."/>
            <person name="Canessa P."/>
            <person name="Larrondo L.F."/>
            <person name="Schmoll M."/>
            <person name="Druzhinina I.S."/>
            <person name="Kubicek C.P."/>
            <person name="Gaskell J.A."/>
            <person name="Kersten P."/>
            <person name="St John F."/>
            <person name="Glasner J."/>
            <person name="Sabat G."/>
            <person name="Splinter BonDurant S."/>
            <person name="Syed K."/>
            <person name="Yadav J."/>
            <person name="Mgbeahuruike A.C."/>
            <person name="Kovalchuk A."/>
            <person name="Asiegbu F.O."/>
            <person name="Lackner G."/>
            <person name="Hoffmeister D."/>
            <person name="Rencoret J."/>
            <person name="Gutierrez A."/>
            <person name="Sun H."/>
            <person name="Lindquist E."/>
            <person name="Barry K."/>
            <person name="Riley R."/>
            <person name="Grigoriev I.V."/>
            <person name="Henrissat B."/>
            <person name="Kues U."/>
            <person name="Berka R.M."/>
            <person name="Martinez A.T."/>
            <person name="Covert S.F."/>
            <person name="Blanchette R.A."/>
            <person name="Cullen D."/>
        </authorList>
    </citation>
    <scope>NUCLEOTIDE SEQUENCE [LARGE SCALE GENOMIC DNA]</scope>
    <source>
        <strain evidence="3 4">11061_1 CR5-6</strain>
    </source>
</reference>
<protein>
    <recommendedName>
        <fullName evidence="2">DUF6535 domain-containing protein</fullName>
    </recommendedName>
</protein>
<feature type="transmembrane region" description="Helical" evidence="1">
    <location>
        <begin position="99"/>
        <end position="121"/>
    </location>
</feature>
<name>A0A0C3SC69_PHLG1</name>
<sequence>WYSMAKMVQDSDEAKIRDVKEDIDTLLVFAGLFSAVLSAFLVETYQALQPDSQQQIISLLQVISSQNYSFSAGMLNVISPAAIPPPFHAPIWALRVNGLWFASLILSLATGSVGMLVKSWLREY</sequence>
<dbReference type="Pfam" id="PF20153">
    <property type="entry name" value="DUF6535"/>
    <property type="match status" value="1"/>
</dbReference>
<feature type="domain" description="DUF6535" evidence="2">
    <location>
        <begin position="1"/>
        <end position="124"/>
    </location>
</feature>
<gene>
    <name evidence="3" type="ORF">PHLGIDRAFT_57566</name>
</gene>
<dbReference type="OrthoDB" id="3185525at2759"/>
<dbReference type="Proteomes" id="UP000053257">
    <property type="component" value="Unassembled WGS sequence"/>
</dbReference>
<proteinExistence type="predicted"/>
<feature type="non-terminal residue" evidence="3">
    <location>
        <position position="124"/>
    </location>
</feature>
<keyword evidence="4" id="KW-1185">Reference proteome</keyword>
<dbReference type="AlphaFoldDB" id="A0A0C3SC69"/>
<dbReference type="STRING" id="745531.A0A0C3SC69"/>
<accession>A0A0C3SC69</accession>
<keyword evidence="1" id="KW-0812">Transmembrane</keyword>
<evidence type="ECO:0000259" key="2">
    <source>
        <dbReference type="Pfam" id="PF20153"/>
    </source>
</evidence>